<feature type="compositionally biased region" description="Pro residues" evidence="17">
    <location>
        <begin position="156"/>
        <end position="173"/>
    </location>
</feature>
<reference evidence="20 21" key="1">
    <citation type="journal article" date="2016" name="Nat. Commun.">
        <title>Extremotolerant tardigrade genome and improved radiotolerance of human cultured cells by tardigrade-unique protein.</title>
        <authorList>
            <person name="Hashimoto T."/>
            <person name="Horikawa D.D."/>
            <person name="Saito Y."/>
            <person name="Kuwahara H."/>
            <person name="Kozuka-Hata H."/>
            <person name="Shin-I T."/>
            <person name="Minakuchi Y."/>
            <person name="Ohishi K."/>
            <person name="Motoyama A."/>
            <person name="Aizu T."/>
            <person name="Enomoto A."/>
            <person name="Kondo K."/>
            <person name="Tanaka S."/>
            <person name="Hara Y."/>
            <person name="Koshikawa S."/>
            <person name="Sagara H."/>
            <person name="Miura T."/>
            <person name="Yokobori S."/>
            <person name="Miyagawa K."/>
            <person name="Suzuki Y."/>
            <person name="Kubo T."/>
            <person name="Oyama M."/>
            <person name="Kohara Y."/>
            <person name="Fujiyama A."/>
            <person name="Arakawa K."/>
            <person name="Katayama T."/>
            <person name="Toyoda A."/>
            <person name="Kunieda T."/>
        </authorList>
    </citation>
    <scope>NUCLEOTIDE SEQUENCE [LARGE SCALE GENOMIC DNA]</scope>
    <source>
        <strain evidence="20 21">YOKOZUNA-1</strain>
    </source>
</reference>
<keyword evidence="10 16" id="KW-0675">Receptor</keyword>
<evidence type="ECO:0000256" key="11">
    <source>
        <dbReference type="ARBA" id="ARBA00023242"/>
    </source>
</evidence>
<dbReference type="OrthoDB" id="5837785at2759"/>
<evidence type="ECO:0000256" key="12">
    <source>
        <dbReference type="ARBA" id="ARBA00029963"/>
    </source>
</evidence>
<dbReference type="InterPro" id="IPR050234">
    <property type="entry name" value="Nuclear_hormone_rcpt_NR1"/>
</dbReference>
<dbReference type="InterPro" id="IPR001628">
    <property type="entry name" value="Znf_hrmn_rcpt"/>
</dbReference>
<evidence type="ECO:0000259" key="19">
    <source>
        <dbReference type="PROSITE" id="PS51843"/>
    </source>
</evidence>
<dbReference type="PANTHER" id="PTHR24082:SF507">
    <property type="entry name" value="BILE ACID RECEPTOR-RELATED"/>
    <property type="match status" value="1"/>
</dbReference>
<dbReference type="EMBL" id="BDGG01000008">
    <property type="protein sequence ID" value="GAV02288.1"/>
    <property type="molecule type" value="Genomic_DNA"/>
</dbReference>
<dbReference type="PRINTS" id="PR00398">
    <property type="entry name" value="STRDHORMONER"/>
</dbReference>
<evidence type="ECO:0000256" key="6">
    <source>
        <dbReference type="ARBA" id="ARBA00022833"/>
    </source>
</evidence>
<feature type="compositionally biased region" description="Polar residues" evidence="17">
    <location>
        <begin position="185"/>
        <end position="196"/>
    </location>
</feature>
<dbReference type="GO" id="GO:0035100">
    <property type="term" value="F:ecdysone binding"/>
    <property type="evidence" value="ECO:0007669"/>
    <property type="project" value="InterPro"/>
</dbReference>
<dbReference type="FunFam" id="1.10.565.10:FF:000030">
    <property type="entry name" value="Ecdysone receptor (Isoform A)"/>
    <property type="match status" value="1"/>
</dbReference>
<keyword evidence="21" id="KW-1185">Reference proteome</keyword>
<feature type="compositionally biased region" description="Polar residues" evidence="17">
    <location>
        <begin position="102"/>
        <end position="117"/>
    </location>
</feature>
<evidence type="ECO:0000256" key="3">
    <source>
        <dbReference type="ARBA" id="ARBA00022052"/>
    </source>
</evidence>
<dbReference type="GO" id="GO:0004879">
    <property type="term" value="F:nuclear receptor activity"/>
    <property type="evidence" value="ECO:0007669"/>
    <property type="project" value="InterPro"/>
</dbReference>
<dbReference type="CDD" id="cd07161">
    <property type="entry name" value="NR_DBD_EcR"/>
    <property type="match status" value="1"/>
</dbReference>
<keyword evidence="8 16" id="KW-0238">DNA-binding</keyword>
<dbReference type="InterPro" id="IPR003069">
    <property type="entry name" value="Ecdystd_rcpt"/>
</dbReference>
<gene>
    <name evidence="20" type="primary">RvY_12877-1</name>
    <name evidence="20" type="synonym">RvY_12877.1</name>
    <name evidence="20" type="ORF">RvY_12877</name>
</gene>
<evidence type="ECO:0000256" key="10">
    <source>
        <dbReference type="ARBA" id="ARBA00023170"/>
    </source>
</evidence>
<dbReference type="Pfam" id="PF00105">
    <property type="entry name" value="zf-C4"/>
    <property type="match status" value="1"/>
</dbReference>
<feature type="region of interest" description="Disordered" evidence="17">
    <location>
        <begin position="80"/>
        <end position="123"/>
    </location>
</feature>
<name>A0A1D1VRD5_RAMVA</name>
<evidence type="ECO:0000256" key="4">
    <source>
        <dbReference type="ARBA" id="ARBA00022723"/>
    </source>
</evidence>
<evidence type="ECO:0000313" key="20">
    <source>
        <dbReference type="EMBL" id="GAV02288.1"/>
    </source>
</evidence>
<keyword evidence="9 16" id="KW-0804">Transcription</keyword>
<feature type="region of interest" description="Disordered" evidence="17">
    <location>
        <begin position="307"/>
        <end position="327"/>
    </location>
</feature>
<keyword evidence="7 16" id="KW-0805">Transcription regulation</keyword>
<evidence type="ECO:0000256" key="15">
    <source>
        <dbReference type="ARBA" id="ARBA00033286"/>
    </source>
</evidence>
<evidence type="ECO:0000256" key="9">
    <source>
        <dbReference type="ARBA" id="ARBA00023163"/>
    </source>
</evidence>
<evidence type="ECO:0000256" key="1">
    <source>
        <dbReference type="ARBA" id="ARBA00004123"/>
    </source>
</evidence>
<evidence type="ECO:0000256" key="2">
    <source>
        <dbReference type="ARBA" id="ARBA00008092"/>
    </source>
</evidence>
<protein>
    <recommendedName>
        <fullName evidence="3">Ecdysone receptor</fullName>
    </recommendedName>
    <alternativeName>
        <fullName evidence="12">20-hydroxy-ecdysone receptor</fullName>
    </alternativeName>
    <alternativeName>
        <fullName evidence="13">EcRH</fullName>
    </alternativeName>
    <alternativeName>
        <fullName evidence="14">Ecdysteroid receptor</fullName>
    </alternativeName>
    <alternativeName>
        <fullName evidence="15">Nuclear receptor subfamily 1 group H member 1</fullName>
    </alternativeName>
</protein>
<dbReference type="GO" id="GO:0035076">
    <property type="term" value="P:ecdysone receptor signaling pathway"/>
    <property type="evidence" value="ECO:0007669"/>
    <property type="project" value="InterPro"/>
</dbReference>
<comment type="similarity">
    <text evidence="2">Belongs to the nuclear hormone receptor family. NR1 subfamily.</text>
</comment>
<dbReference type="GO" id="GO:0008270">
    <property type="term" value="F:zinc ion binding"/>
    <property type="evidence" value="ECO:0007669"/>
    <property type="project" value="UniProtKB-KW"/>
</dbReference>
<dbReference type="GO" id="GO:0030154">
    <property type="term" value="P:cell differentiation"/>
    <property type="evidence" value="ECO:0007669"/>
    <property type="project" value="TreeGrafter"/>
</dbReference>
<evidence type="ECO:0000256" key="7">
    <source>
        <dbReference type="ARBA" id="ARBA00023015"/>
    </source>
</evidence>
<dbReference type="PANTHER" id="PTHR24082">
    <property type="entry name" value="NUCLEAR HORMONE RECEPTOR"/>
    <property type="match status" value="1"/>
</dbReference>
<evidence type="ECO:0000256" key="17">
    <source>
        <dbReference type="SAM" id="MobiDB-lite"/>
    </source>
</evidence>
<dbReference type="GO" id="GO:0000122">
    <property type="term" value="P:negative regulation of transcription by RNA polymerase II"/>
    <property type="evidence" value="ECO:0007669"/>
    <property type="project" value="TreeGrafter"/>
</dbReference>
<dbReference type="Gene3D" id="1.10.565.10">
    <property type="entry name" value="Retinoid X Receptor"/>
    <property type="match status" value="1"/>
</dbReference>
<dbReference type="PROSITE" id="PS51843">
    <property type="entry name" value="NR_LBD"/>
    <property type="match status" value="1"/>
</dbReference>
<dbReference type="GO" id="GO:0045944">
    <property type="term" value="P:positive regulation of transcription by RNA polymerase II"/>
    <property type="evidence" value="ECO:0007669"/>
    <property type="project" value="TreeGrafter"/>
</dbReference>
<keyword evidence="5 16" id="KW-0863">Zinc-finger</keyword>
<feature type="region of interest" description="Disordered" evidence="17">
    <location>
        <begin position="140"/>
        <end position="210"/>
    </location>
</feature>
<dbReference type="FunFam" id="3.30.50.10:FF:000031">
    <property type="entry name" value="Ecdysone receptor A1"/>
    <property type="match status" value="1"/>
</dbReference>
<evidence type="ECO:0000256" key="5">
    <source>
        <dbReference type="ARBA" id="ARBA00022771"/>
    </source>
</evidence>
<dbReference type="SMART" id="SM00399">
    <property type="entry name" value="ZnF_C4"/>
    <property type="match status" value="1"/>
</dbReference>
<organism evidence="20 21">
    <name type="scientific">Ramazzottius varieornatus</name>
    <name type="common">Water bear</name>
    <name type="synonym">Tardigrade</name>
    <dbReference type="NCBI Taxonomy" id="947166"/>
    <lineage>
        <taxon>Eukaryota</taxon>
        <taxon>Metazoa</taxon>
        <taxon>Ecdysozoa</taxon>
        <taxon>Tardigrada</taxon>
        <taxon>Eutardigrada</taxon>
        <taxon>Parachela</taxon>
        <taxon>Hypsibioidea</taxon>
        <taxon>Ramazzottiidae</taxon>
        <taxon>Ramazzottius</taxon>
    </lineage>
</organism>
<keyword evidence="11 16" id="KW-0539">Nucleus</keyword>
<feature type="compositionally biased region" description="Low complexity" evidence="17">
    <location>
        <begin position="307"/>
        <end position="326"/>
    </location>
</feature>
<dbReference type="GO" id="GO:0000978">
    <property type="term" value="F:RNA polymerase II cis-regulatory region sequence-specific DNA binding"/>
    <property type="evidence" value="ECO:0007669"/>
    <property type="project" value="TreeGrafter"/>
</dbReference>
<evidence type="ECO:0000256" key="8">
    <source>
        <dbReference type="ARBA" id="ARBA00023125"/>
    </source>
</evidence>
<proteinExistence type="inferred from homology"/>
<dbReference type="Proteomes" id="UP000186922">
    <property type="component" value="Unassembled WGS sequence"/>
</dbReference>
<dbReference type="InterPro" id="IPR001723">
    <property type="entry name" value="Nuclear_hrmn_rcpt"/>
</dbReference>
<dbReference type="PROSITE" id="PS51030">
    <property type="entry name" value="NUCLEAR_REC_DBD_2"/>
    <property type="match status" value="1"/>
</dbReference>
<evidence type="ECO:0000256" key="14">
    <source>
        <dbReference type="ARBA" id="ARBA00033003"/>
    </source>
</evidence>
<evidence type="ECO:0000313" key="21">
    <source>
        <dbReference type="Proteomes" id="UP000186922"/>
    </source>
</evidence>
<keyword evidence="6 16" id="KW-0862">Zinc</keyword>
<evidence type="ECO:0000256" key="13">
    <source>
        <dbReference type="ARBA" id="ARBA00030794"/>
    </source>
</evidence>
<comment type="subcellular location">
    <subcellularLocation>
        <location evidence="1 16">Nucleus</location>
    </subcellularLocation>
</comment>
<evidence type="ECO:0000256" key="16">
    <source>
        <dbReference type="RuleBase" id="RU004334"/>
    </source>
</evidence>
<evidence type="ECO:0000259" key="18">
    <source>
        <dbReference type="PROSITE" id="PS51030"/>
    </source>
</evidence>
<dbReference type="PRINTS" id="PR01283">
    <property type="entry name" value="ECDYSTEROIDR"/>
</dbReference>
<dbReference type="SUPFAM" id="SSF57716">
    <property type="entry name" value="Glucocorticoid receptor-like (DNA-binding domain)"/>
    <property type="match status" value="1"/>
</dbReference>
<keyword evidence="4 16" id="KW-0479">Metal-binding</keyword>
<feature type="domain" description="NR LBD" evidence="19">
    <location>
        <begin position="374"/>
        <end position="607"/>
    </location>
</feature>
<accession>A0A1D1VRD5</accession>
<dbReference type="SUPFAM" id="SSF48508">
    <property type="entry name" value="Nuclear receptor ligand-binding domain"/>
    <property type="match status" value="1"/>
</dbReference>
<dbReference type="PROSITE" id="PS00031">
    <property type="entry name" value="NUCLEAR_REC_DBD_1"/>
    <property type="match status" value="1"/>
</dbReference>
<dbReference type="GO" id="GO:0090575">
    <property type="term" value="C:RNA polymerase II transcription regulator complex"/>
    <property type="evidence" value="ECO:0007669"/>
    <property type="project" value="TreeGrafter"/>
</dbReference>
<feature type="compositionally biased region" description="Low complexity" evidence="17">
    <location>
        <begin position="143"/>
        <end position="155"/>
    </location>
</feature>
<dbReference type="Gene3D" id="3.30.50.10">
    <property type="entry name" value="Erythroid Transcription Factor GATA-1, subunit A"/>
    <property type="match status" value="1"/>
</dbReference>
<dbReference type="Pfam" id="PF00104">
    <property type="entry name" value="Hormone_recep"/>
    <property type="match status" value="1"/>
</dbReference>
<dbReference type="InterPro" id="IPR035500">
    <property type="entry name" value="NHR-like_dom_sf"/>
</dbReference>
<dbReference type="AlphaFoldDB" id="A0A1D1VRD5"/>
<dbReference type="InterPro" id="IPR013088">
    <property type="entry name" value="Znf_NHR/GATA"/>
</dbReference>
<dbReference type="SMART" id="SM00430">
    <property type="entry name" value="HOLI"/>
    <property type="match status" value="1"/>
</dbReference>
<feature type="domain" description="Nuclear receptor" evidence="18">
    <location>
        <begin position="217"/>
        <end position="292"/>
    </location>
</feature>
<dbReference type="InterPro" id="IPR000536">
    <property type="entry name" value="Nucl_hrmn_rcpt_lig-bd"/>
</dbReference>
<comment type="caution">
    <text evidence="20">The sequence shown here is derived from an EMBL/GenBank/DDBJ whole genome shotgun (WGS) entry which is preliminary data.</text>
</comment>
<dbReference type="PRINTS" id="PR00047">
    <property type="entry name" value="STROIDFINGER"/>
</dbReference>
<dbReference type="STRING" id="947166.A0A1D1VRD5"/>
<sequence>MAAKRKRDLYNHAVSSTTELVSDKTSAAVSLVQSYIRNASSPLNLSKMNGEHSEIPVLSPTASIADRYKNLSLKSPNTTVIKEEAEKMPIPASLKRPKSDSDNWSDCGSPQSSSTSIKDPLSPATPLNVAHIISQLHMPVTRPSKSSTTSLATPSKPSPPSSLPPPPPPPPPSNKTIIVGRDEVSSSGINGYNSPDSGIGGDLRKKRPPYPRAQQQEELCLVCGDRASGYHYNALTCEGCKGFFRRSITKNAVYQCKYGGSCDIDMYMRRKCQECRLRKCLAIGMRPECVVPETQCKAKRESKAQQAQQQQKEKQGAASSSTSATSPLKNGTVAVAVPQVKDVVSPKSFSPNSSAASPASTITTLVDLATLNTEQHDLIQNMVILQDQFELPSEEDFKNITPLSHYAATAEDDSASSFQHVAEITILTVQLIVEFAKKLPGFEHLTRDDQIALLKACACELVMLRCARRYDTGTDSIVFANNVPFTRENYNSAGLSNGDGLYNFCKSMCAMRVDNAEYAILSAIIIFSERPMLKESKKVEEIQLRYLAALRGYLNTNRPRSVIFARLLMRLTELRTLGHEWTELLFSLKLQKRKLPPLLSEIWDFDGPSQ</sequence>